<evidence type="ECO:0000313" key="7">
    <source>
        <dbReference type="EMBL" id="KAF4662627.1"/>
    </source>
</evidence>
<dbReference type="PANTHER" id="PTHR13119:SF12">
    <property type="entry name" value="PROTEIN SUPPRESSOR OF SABLE"/>
    <property type="match status" value="1"/>
</dbReference>
<dbReference type="Proteomes" id="UP000591131">
    <property type="component" value="Unassembled WGS sequence"/>
</dbReference>
<dbReference type="InterPro" id="IPR045124">
    <property type="entry name" value="Su(sable)-like"/>
</dbReference>
<keyword evidence="4 5" id="KW-0862">Zinc</keyword>
<keyword evidence="1 5" id="KW-0479">Metal-binding</keyword>
<keyword evidence="2" id="KW-0677">Repeat</keyword>
<dbReference type="GO" id="GO:0008270">
    <property type="term" value="F:zinc ion binding"/>
    <property type="evidence" value="ECO:0007669"/>
    <property type="project" value="UniProtKB-KW"/>
</dbReference>
<dbReference type="GO" id="GO:0003723">
    <property type="term" value="F:RNA binding"/>
    <property type="evidence" value="ECO:0007669"/>
    <property type="project" value="InterPro"/>
</dbReference>
<evidence type="ECO:0000256" key="5">
    <source>
        <dbReference type="PROSITE-ProRule" id="PRU00723"/>
    </source>
</evidence>
<dbReference type="PANTHER" id="PTHR13119">
    <property type="entry name" value="ZINC FINGER CCCH DOMAIN-CONTAINING PROTEI"/>
    <property type="match status" value="1"/>
</dbReference>
<dbReference type="AlphaFoldDB" id="A0A7J6LTP4"/>
<feature type="zinc finger region" description="C3H1-type" evidence="5">
    <location>
        <begin position="54"/>
        <end position="81"/>
    </location>
</feature>
<protein>
    <recommendedName>
        <fullName evidence="6">C3H1-type domain-containing protein</fullName>
    </recommendedName>
</protein>
<feature type="zinc finger region" description="C3H1-type" evidence="5">
    <location>
        <begin position="82"/>
        <end position="108"/>
    </location>
</feature>
<dbReference type="Pfam" id="PF00642">
    <property type="entry name" value="zf-CCCH"/>
    <property type="match status" value="1"/>
</dbReference>
<evidence type="ECO:0000313" key="8">
    <source>
        <dbReference type="Proteomes" id="UP000591131"/>
    </source>
</evidence>
<feature type="domain" description="C3H1-type" evidence="6">
    <location>
        <begin position="34"/>
        <end position="53"/>
    </location>
</feature>
<dbReference type="PROSITE" id="PS50103">
    <property type="entry name" value="ZF_C3H1"/>
    <property type="match status" value="4"/>
</dbReference>
<evidence type="ECO:0000256" key="3">
    <source>
        <dbReference type="ARBA" id="ARBA00022771"/>
    </source>
</evidence>
<dbReference type="GO" id="GO:0005634">
    <property type="term" value="C:nucleus"/>
    <property type="evidence" value="ECO:0007669"/>
    <property type="project" value="TreeGrafter"/>
</dbReference>
<dbReference type="InterPro" id="IPR000571">
    <property type="entry name" value="Znf_CCCH"/>
</dbReference>
<dbReference type="Gene3D" id="3.30.1370.210">
    <property type="match status" value="1"/>
</dbReference>
<dbReference type="SMART" id="SM00356">
    <property type="entry name" value="ZnF_C3H1"/>
    <property type="match status" value="4"/>
</dbReference>
<dbReference type="Gene3D" id="1.20.120.1350">
    <property type="entry name" value="Pneumovirus matrix protein 2 (M2), zinc-binding domain"/>
    <property type="match status" value="1"/>
</dbReference>
<dbReference type="OrthoDB" id="415459at2759"/>
<keyword evidence="3 5" id="KW-0863">Zinc-finger</keyword>
<comment type="caution">
    <text evidence="7">The sequence shown here is derived from an EMBL/GenBank/DDBJ whole genome shotgun (WGS) entry which is preliminary data.</text>
</comment>
<feature type="zinc finger region" description="C3H1-type" evidence="5">
    <location>
        <begin position="34"/>
        <end position="53"/>
    </location>
</feature>
<gene>
    <name evidence="7" type="ORF">FOL47_006167</name>
</gene>
<evidence type="ECO:0000259" key="6">
    <source>
        <dbReference type="PROSITE" id="PS50103"/>
    </source>
</evidence>
<feature type="domain" description="C3H1-type" evidence="6">
    <location>
        <begin position="82"/>
        <end position="108"/>
    </location>
</feature>
<dbReference type="EMBL" id="JAAPAO010000341">
    <property type="protein sequence ID" value="KAF4662627.1"/>
    <property type="molecule type" value="Genomic_DNA"/>
</dbReference>
<organism evidence="7 8">
    <name type="scientific">Perkinsus chesapeaki</name>
    <name type="common">Clam parasite</name>
    <name type="synonym">Perkinsus andrewsi</name>
    <dbReference type="NCBI Taxonomy" id="330153"/>
    <lineage>
        <taxon>Eukaryota</taxon>
        <taxon>Sar</taxon>
        <taxon>Alveolata</taxon>
        <taxon>Perkinsozoa</taxon>
        <taxon>Perkinsea</taxon>
        <taxon>Perkinsida</taxon>
        <taxon>Perkinsidae</taxon>
        <taxon>Perkinsus</taxon>
    </lineage>
</organism>
<evidence type="ECO:0000256" key="2">
    <source>
        <dbReference type="ARBA" id="ARBA00022737"/>
    </source>
</evidence>
<feature type="domain" description="C3H1-type" evidence="6">
    <location>
        <begin position="54"/>
        <end position="81"/>
    </location>
</feature>
<dbReference type="InterPro" id="IPR036855">
    <property type="entry name" value="Znf_CCCH_sf"/>
</dbReference>
<proteinExistence type="predicted"/>
<feature type="domain" description="C3H1-type" evidence="6">
    <location>
        <begin position="4"/>
        <end position="27"/>
    </location>
</feature>
<feature type="zinc finger region" description="C3H1-type" evidence="5">
    <location>
        <begin position="4"/>
        <end position="27"/>
    </location>
</feature>
<dbReference type="GO" id="GO:0045892">
    <property type="term" value="P:negative regulation of DNA-templated transcription"/>
    <property type="evidence" value="ECO:0007669"/>
    <property type="project" value="InterPro"/>
</dbReference>
<accession>A0A7J6LTP4</accession>
<reference evidence="7 8" key="1">
    <citation type="submission" date="2020-04" db="EMBL/GenBank/DDBJ databases">
        <title>Perkinsus chesapeaki whole genome sequence.</title>
        <authorList>
            <person name="Bogema D.R."/>
        </authorList>
    </citation>
    <scope>NUCLEOTIDE SEQUENCE [LARGE SCALE GENOMIC DNA]</scope>
    <source>
        <strain evidence="7">ATCC PRA-425</strain>
    </source>
</reference>
<name>A0A7J6LTP4_PERCH</name>
<dbReference type="Gene3D" id="4.10.1000.10">
    <property type="entry name" value="Zinc finger, CCCH-type"/>
    <property type="match status" value="1"/>
</dbReference>
<evidence type="ECO:0000256" key="4">
    <source>
        <dbReference type="ARBA" id="ARBA00022833"/>
    </source>
</evidence>
<dbReference type="SUPFAM" id="SSF90229">
    <property type="entry name" value="CCCH zinc finger"/>
    <property type="match status" value="3"/>
</dbReference>
<keyword evidence="8" id="KW-1185">Reference proteome</keyword>
<sequence length="289" mass="33055">MPVPCHYHEAGERCPHGLSCKFYHNPRRGAALIRCQFYDRGHCTRGQACQFLHSDKKSPCHFFARGKCNNGSSCRFAHDADPSKRVCHFYQKGECNKGEGCPYLHQIREVGESNQNSYDEVIDSPKKAAIFLERLSRHKGDKFCLSALFDQKEPLRNFICLLGVCEMGMLFDLLARCGNADDEEKYEALLPVLNYLLIVHSHKYIRVISRETDLITCAKVLVDFARVNQAMAQYVPLKELRGRMKTLGIENEILEGLLMRLNTYKTKRPKSAVASAAILRKMDENFIMK</sequence>
<evidence type="ECO:0000256" key="1">
    <source>
        <dbReference type="ARBA" id="ARBA00022723"/>
    </source>
</evidence>